<dbReference type="Pfam" id="PF12833">
    <property type="entry name" value="HTH_18"/>
    <property type="match status" value="1"/>
</dbReference>
<protein>
    <submittedName>
        <fullName evidence="5">AraC family transcriptional regulator</fullName>
    </submittedName>
</protein>
<dbReference type="InterPro" id="IPR003313">
    <property type="entry name" value="AraC-bd"/>
</dbReference>
<dbReference type="RefSeq" id="WP_048009260.1">
    <property type="nucleotide sequence ID" value="NZ_CP107027.1"/>
</dbReference>
<dbReference type="PROSITE" id="PS01124">
    <property type="entry name" value="HTH_ARAC_FAMILY_2"/>
    <property type="match status" value="1"/>
</dbReference>
<dbReference type="GO" id="GO:0043565">
    <property type="term" value="F:sequence-specific DNA binding"/>
    <property type="evidence" value="ECO:0007669"/>
    <property type="project" value="InterPro"/>
</dbReference>
<dbReference type="EMBL" id="CP107027">
    <property type="protein sequence ID" value="UYG95632.1"/>
    <property type="molecule type" value="Genomic_DNA"/>
</dbReference>
<name>A0AA46SJ15_CYTFI</name>
<evidence type="ECO:0000259" key="4">
    <source>
        <dbReference type="PROSITE" id="PS01124"/>
    </source>
</evidence>
<dbReference type="InterPro" id="IPR009057">
    <property type="entry name" value="Homeodomain-like_sf"/>
</dbReference>
<evidence type="ECO:0000313" key="5">
    <source>
        <dbReference type="EMBL" id="UYG95632.1"/>
    </source>
</evidence>
<dbReference type="Gene3D" id="2.60.120.10">
    <property type="entry name" value="Jelly Rolls"/>
    <property type="match status" value="1"/>
</dbReference>
<keyword evidence="1" id="KW-0805">Transcription regulation</keyword>
<dbReference type="PRINTS" id="PR00032">
    <property type="entry name" value="HTHARAC"/>
</dbReference>
<dbReference type="PANTHER" id="PTHR43280:SF28">
    <property type="entry name" value="HTH-TYPE TRANSCRIPTIONAL ACTIVATOR RHAS"/>
    <property type="match status" value="1"/>
</dbReference>
<accession>A0AA46SJ15</accession>
<dbReference type="GO" id="GO:0003700">
    <property type="term" value="F:DNA-binding transcription factor activity"/>
    <property type="evidence" value="ECO:0007669"/>
    <property type="project" value="InterPro"/>
</dbReference>
<gene>
    <name evidence="5" type="ORF">OD459_00980</name>
</gene>
<dbReference type="AlphaFoldDB" id="A0AA46SJ15"/>
<evidence type="ECO:0000313" key="6">
    <source>
        <dbReference type="Proteomes" id="UP001163104"/>
    </source>
</evidence>
<keyword evidence="2" id="KW-0238">DNA-binding</keyword>
<dbReference type="InterPro" id="IPR020449">
    <property type="entry name" value="Tscrpt_reg_AraC-type_HTH"/>
</dbReference>
<evidence type="ECO:0000256" key="3">
    <source>
        <dbReference type="ARBA" id="ARBA00023163"/>
    </source>
</evidence>
<organism evidence="5 6">
    <name type="scientific">Cytobacillus firmus</name>
    <name type="common">Bacillus firmus</name>
    <dbReference type="NCBI Taxonomy" id="1399"/>
    <lineage>
        <taxon>Bacteria</taxon>
        <taxon>Bacillati</taxon>
        <taxon>Bacillota</taxon>
        <taxon>Bacilli</taxon>
        <taxon>Bacillales</taxon>
        <taxon>Bacillaceae</taxon>
        <taxon>Cytobacillus</taxon>
    </lineage>
</organism>
<dbReference type="SMART" id="SM00342">
    <property type="entry name" value="HTH_ARAC"/>
    <property type="match status" value="1"/>
</dbReference>
<proteinExistence type="predicted"/>
<dbReference type="Proteomes" id="UP001163104">
    <property type="component" value="Chromosome"/>
</dbReference>
<dbReference type="Pfam" id="PF02311">
    <property type="entry name" value="AraC_binding"/>
    <property type="match status" value="1"/>
</dbReference>
<dbReference type="PROSITE" id="PS00041">
    <property type="entry name" value="HTH_ARAC_FAMILY_1"/>
    <property type="match status" value="1"/>
</dbReference>
<reference evidence="5" key="1">
    <citation type="submission" date="2022-10" db="EMBL/GenBank/DDBJ databases">
        <title>Mechanism of multi-heavy metal repair in Cytobacillus Firmus M7.</title>
        <authorList>
            <person name="Li X."/>
            <person name="Yu C."/>
        </authorList>
    </citation>
    <scope>NUCLEOTIDE SEQUENCE</scope>
    <source>
        <strain evidence="5">M7</strain>
    </source>
</reference>
<keyword evidence="3" id="KW-0804">Transcription</keyword>
<evidence type="ECO:0000256" key="2">
    <source>
        <dbReference type="ARBA" id="ARBA00023125"/>
    </source>
</evidence>
<dbReference type="InterPro" id="IPR011051">
    <property type="entry name" value="RmlC_Cupin_sf"/>
</dbReference>
<dbReference type="InterPro" id="IPR018062">
    <property type="entry name" value="HTH_AraC-typ_CS"/>
</dbReference>
<evidence type="ECO:0000256" key="1">
    <source>
        <dbReference type="ARBA" id="ARBA00023015"/>
    </source>
</evidence>
<dbReference type="InterPro" id="IPR018060">
    <property type="entry name" value="HTH_AraC"/>
</dbReference>
<dbReference type="SUPFAM" id="SSF51182">
    <property type="entry name" value="RmlC-like cupins"/>
    <property type="match status" value="1"/>
</dbReference>
<dbReference type="PANTHER" id="PTHR43280">
    <property type="entry name" value="ARAC-FAMILY TRANSCRIPTIONAL REGULATOR"/>
    <property type="match status" value="1"/>
</dbReference>
<dbReference type="SUPFAM" id="SSF46689">
    <property type="entry name" value="Homeodomain-like"/>
    <property type="match status" value="2"/>
</dbReference>
<feature type="domain" description="HTH araC/xylS-type" evidence="4">
    <location>
        <begin position="192"/>
        <end position="290"/>
    </location>
</feature>
<dbReference type="Gene3D" id="1.10.10.60">
    <property type="entry name" value="Homeodomain-like"/>
    <property type="match status" value="2"/>
</dbReference>
<dbReference type="InterPro" id="IPR014710">
    <property type="entry name" value="RmlC-like_jellyroll"/>
</dbReference>
<sequence>MQIKDFKVDERLKELTSHRTVVMPVACYETKIADNIQGKIPLHWHEEIQFILSVKGEAIVQINEEKLAVKEGEGIFINSGCLHSAEDLNGDCVYICLNVSPHFLLPQELYSSYIYPYISATNLPYIILNRSEDWGKSILESIIEIKKLIIDNHPFYEINITSLLTFIWQQLIRNGFQLEYSQTEVEKHMRMKAMLNWIHQHFAEKVTLADIAKAGRLSNSECCRYFKKILKTTPINYLIHYRIQKSLPLLQERDSNVTEVAFKAGFNSSSYFIEKFRKSMNMTPLAYKKNRNYCSTLGNGH</sequence>